<evidence type="ECO:0000313" key="6">
    <source>
        <dbReference type="Proteomes" id="UP000694050"/>
    </source>
</evidence>
<dbReference type="Proteomes" id="UP000694050">
    <property type="component" value="Unassembled WGS sequence"/>
</dbReference>
<organism evidence="5 6">
    <name type="scientific">Fusarium oxysporum f. sp. rapae</name>
    <dbReference type="NCBI Taxonomy" id="485398"/>
    <lineage>
        <taxon>Eukaryota</taxon>
        <taxon>Fungi</taxon>
        <taxon>Dikarya</taxon>
        <taxon>Ascomycota</taxon>
        <taxon>Pezizomycotina</taxon>
        <taxon>Sordariomycetes</taxon>
        <taxon>Hypocreomycetidae</taxon>
        <taxon>Hypocreales</taxon>
        <taxon>Nectriaceae</taxon>
        <taxon>Fusarium</taxon>
        <taxon>Fusarium oxysporum species complex</taxon>
    </lineage>
</organism>
<dbReference type="AlphaFoldDB" id="A0A8J5NIB8"/>
<feature type="region of interest" description="Disordered" evidence="4">
    <location>
        <begin position="532"/>
        <end position="555"/>
    </location>
</feature>
<dbReference type="Pfam" id="PF12796">
    <property type="entry name" value="Ank_2"/>
    <property type="match status" value="1"/>
</dbReference>
<comment type="caution">
    <text evidence="5">The sequence shown here is derived from an EMBL/GenBank/DDBJ whole genome shotgun (WGS) entry which is preliminary data.</text>
</comment>
<dbReference type="Pfam" id="PF00023">
    <property type="entry name" value="Ank"/>
    <property type="match status" value="1"/>
</dbReference>
<evidence type="ECO:0000313" key="5">
    <source>
        <dbReference type="EMBL" id="KAG7404966.1"/>
    </source>
</evidence>
<sequence length="555" mass="61651">MLHTDGSILYEKVTFELLYRIIEENDTKALQQYLTVAPWAVSIEPIFSNDLWAVPDRHPFSDWGGSNGGIDMDYFQWAAQRGGLGVLKILLDHCTKGKDPSLQIRFKAEKFELLNEAAQWCQLDMVRFLLDNQPRYASIHERDPSGYTALASAASGCHLDWPSSLQEGGPGPADSEAIMNLLLDRGACASDVTLPVYGETKIRNTVLTLTVEWAGSHLIKRLIDGGADIYAKVTRGPWDEKFWNLYYCTFEVNALYVACTNANFEAVKTLIDCRGVGVDITDVLWQRDSRGSLPLHWVTQSDLPNETFGYSIAAIQKKARNIAHIIRLLLDLDPTTINVPDNDGNTPLHYATRSLSRHHKTYTPIFQLLCTRGSDASIRNAEGQTPLHTLFRLDDSGRDRYYTYGKNPVDTATLLTLLAHGASPADIDKAGDTPLHIAAANLEWADVVSLLLGHGADPAQQNLNGQTALHRAAGGTYIGRDQRYKAPERIRAQEDVLSRLVKAGGVELMDLADAEGMNPRKICHKTRQKWKELDGPPKQTGTGRGRGRAPRMHKI</sequence>
<dbReference type="PANTHER" id="PTHR24126">
    <property type="entry name" value="ANKYRIN REPEAT, PH AND SEC7 DOMAIN CONTAINING PROTEIN SECG-RELATED"/>
    <property type="match status" value="1"/>
</dbReference>
<dbReference type="EMBL" id="JAELUQ010000012">
    <property type="protein sequence ID" value="KAG7404966.1"/>
    <property type="molecule type" value="Genomic_DNA"/>
</dbReference>
<dbReference type="SMART" id="SM00248">
    <property type="entry name" value="ANK"/>
    <property type="match status" value="10"/>
</dbReference>
<keyword evidence="2 3" id="KW-0040">ANK repeat</keyword>
<dbReference type="PROSITE" id="PS50297">
    <property type="entry name" value="ANK_REP_REGION"/>
    <property type="match status" value="1"/>
</dbReference>
<feature type="compositionally biased region" description="Basic residues" evidence="4">
    <location>
        <begin position="545"/>
        <end position="555"/>
    </location>
</feature>
<protein>
    <submittedName>
        <fullName evidence="5">Putative ankyrin repeat protein</fullName>
    </submittedName>
</protein>
<keyword evidence="1" id="KW-0677">Repeat</keyword>
<dbReference type="PROSITE" id="PS50088">
    <property type="entry name" value="ANK_REPEAT"/>
    <property type="match status" value="2"/>
</dbReference>
<evidence type="ECO:0000256" key="1">
    <source>
        <dbReference type="ARBA" id="ARBA00022737"/>
    </source>
</evidence>
<name>A0A8J5NIB8_FUSOX</name>
<gene>
    <name evidence="5" type="primary">FPV162</name>
    <name evidence="5" type="ORF">Forpe1208_v014650</name>
</gene>
<accession>A0A8J5NIB8</accession>
<dbReference type="InterPro" id="IPR002110">
    <property type="entry name" value="Ankyrin_rpt"/>
</dbReference>
<feature type="repeat" description="ANK" evidence="3">
    <location>
        <begin position="343"/>
        <end position="381"/>
    </location>
</feature>
<evidence type="ECO:0000256" key="3">
    <source>
        <dbReference type="PROSITE-ProRule" id="PRU00023"/>
    </source>
</evidence>
<evidence type="ECO:0000256" key="4">
    <source>
        <dbReference type="SAM" id="MobiDB-lite"/>
    </source>
</evidence>
<feature type="repeat" description="ANK" evidence="3">
    <location>
        <begin position="430"/>
        <end position="463"/>
    </location>
</feature>
<reference evidence="5" key="1">
    <citation type="submission" date="2021-04" db="EMBL/GenBank/DDBJ databases">
        <title>First draft genome resource for Brassicaceae pathogens Fusarium oxysporum f. sp. raphani and Fusarium oxysporum f. sp. rapae.</title>
        <authorList>
            <person name="Asai S."/>
        </authorList>
    </citation>
    <scope>NUCLEOTIDE SEQUENCE</scope>
    <source>
        <strain evidence="5">Tf1208</strain>
    </source>
</reference>
<proteinExistence type="predicted"/>
<evidence type="ECO:0000256" key="2">
    <source>
        <dbReference type="ARBA" id="ARBA00023043"/>
    </source>
</evidence>